<evidence type="ECO:0000256" key="1">
    <source>
        <dbReference type="ARBA" id="ARBA00004123"/>
    </source>
</evidence>
<organism evidence="8 9">
    <name type="scientific">Dissostichus eleginoides</name>
    <name type="common">Patagonian toothfish</name>
    <name type="synonym">Dissostichus amissus</name>
    <dbReference type="NCBI Taxonomy" id="100907"/>
    <lineage>
        <taxon>Eukaryota</taxon>
        <taxon>Metazoa</taxon>
        <taxon>Chordata</taxon>
        <taxon>Craniata</taxon>
        <taxon>Vertebrata</taxon>
        <taxon>Euteleostomi</taxon>
        <taxon>Actinopterygii</taxon>
        <taxon>Neopterygii</taxon>
        <taxon>Teleostei</taxon>
        <taxon>Neoteleostei</taxon>
        <taxon>Acanthomorphata</taxon>
        <taxon>Eupercaria</taxon>
        <taxon>Perciformes</taxon>
        <taxon>Notothenioidei</taxon>
        <taxon>Nototheniidae</taxon>
        <taxon>Dissostichus</taxon>
    </lineage>
</organism>
<sequence>MGLTLCQAGKKEAGPKYYPGAIRAVETSTQGKENRQESLEEERREVPLTSGSGRGGVSHPDERHNAKSLFPSQLAQGQSRTKQRTLPSYLGKEAQCTPQKAAELSKRILRVIVKDMRPLSLVEGEAFIDMIEYACPGFKCPSRWWFTKQLEKAYQCVLDDLKGNLKKRSSKITLTTDAWTSIATEAYLGVTCHYINENWEMVSFVLCTKPLEDRHTGDNIALWIEEVAEKFDFSLHDDVQAIVHDNAANVVKALRILEEKHGVASLRCAGHTTQLIVNHALKEPRINKALGAARSLVTYFHSSEVATLKLKLKQEQMGTPQHKLSQDVPIRWNSSFYMIKRLLEQRWPVTATLSDPEVTKAAKHYLDMRADQWSILGDLHQALEPFEQATVFLSGEAYVTPQQRLLQDGRLRLLMTRTGKNVCIFAAALDPRFRKLKFLSTDDILKVKIKLQTLALDARRVRVREEPDSPSGQLDHSRGQKPKSVLDTLLGSDEEEEMEDDDPAHDQREDAVRNEVLLYFGGKAIPKDKNPLQWWKENETKFPSLAVVARSYLAAPATSTPSERLFSAAGTIVSKKRASLTKEHVDMLTFLHSNSK</sequence>
<dbReference type="GO" id="GO:0046983">
    <property type="term" value="F:protein dimerization activity"/>
    <property type="evidence" value="ECO:0007669"/>
    <property type="project" value="InterPro"/>
</dbReference>
<keyword evidence="2" id="KW-0479">Metal-binding</keyword>
<evidence type="ECO:0000259" key="7">
    <source>
        <dbReference type="Pfam" id="PF05699"/>
    </source>
</evidence>
<feature type="compositionally biased region" description="Basic and acidic residues" evidence="6">
    <location>
        <begin position="32"/>
        <end position="46"/>
    </location>
</feature>
<keyword evidence="3" id="KW-0863">Zinc-finger</keyword>
<evidence type="ECO:0000256" key="4">
    <source>
        <dbReference type="ARBA" id="ARBA00022833"/>
    </source>
</evidence>
<dbReference type="GO" id="GO:0008270">
    <property type="term" value="F:zinc ion binding"/>
    <property type="evidence" value="ECO:0007669"/>
    <property type="project" value="UniProtKB-KW"/>
</dbReference>
<proteinExistence type="predicted"/>
<keyword evidence="5" id="KW-0539">Nucleus</keyword>
<feature type="region of interest" description="Disordered" evidence="6">
    <location>
        <begin position="1"/>
        <end position="92"/>
    </location>
</feature>
<dbReference type="InterPro" id="IPR008906">
    <property type="entry name" value="HATC_C_dom"/>
</dbReference>
<evidence type="ECO:0000256" key="3">
    <source>
        <dbReference type="ARBA" id="ARBA00022771"/>
    </source>
</evidence>
<accession>A0AAD9BKH5</accession>
<protein>
    <submittedName>
        <fullName evidence="8">Zinc finger BED domain containing protein 1</fullName>
    </submittedName>
</protein>
<feature type="compositionally biased region" description="Polar residues" evidence="6">
    <location>
        <begin position="70"/>
        <end position="86"/>
    </location>
</feature>
<dbReference type="AlphaFoldDB" id="A0AAD9BKH5"/>
<dbReference type="Proteomes" id="UP001228049">
    <property type="component" value="Unassembled WGS sequence"/>
</dbReference>
<feature type="region of interest" description="Disordered" evidence="6">
    <location>
        <begin position="462"/>
        <end position="485"/>
    </location>
</feature>
<evidence type="ECO:0000313" key="8">
    <source>
        <dbReference type="EMBL" id="KAK1885281.1"/>
    </source>
</evidence>
<comment type="subcellular location">
    <subcellularLocation>
        <location evidence="1">Nucleus</location>
    </subcellularLocation>
</comment>
<reference evidence="8" key="1">
    <citation type="submission" date="2023-04" db="EMBL/GenBank/DDBJ databases">
        <title>Chromosome-level genome of Chaenocephalus aceratus.</title>
        <authorList>
            <person name="Park H."/>
        </authorList>
    </citation>
    <scope>NUCLEOTIDE SEQUENCE</scope>
    <source>
        <strain evidence="8">DE</strain>
        <tissue evidence="8">Muscle</tissue>
    </source>
</reference>
<evidence type="ECO:0000256" key="6">
    <source>
        <dbReference type="SAM" id="MobiDB-lite"/>
    </source>
</evidence>
<dbReference type="GO" id="GO:0005634">
    <property type="term" value="C:nucleus"/>
    <property type="evidence" value="ECO:0007669"/>
    <property type="project" value="UniProtKB-SubCell"/>
</dbReference>
<dbReference type="PANTHER" id="PTHR46481:SF10">
    <property type="entry name" value="ZINC FINGER BED DOMAIN-CONTAINING PROTEIN 39"/>
    <property type="match status" value="1"/>
</dbReference>
<dbReference type="InterPro" id="IPR012337">
    <property type="entry name" value="RNaseH-like_sf"/>
</dbReference>
<keyword evidence="4" id="KW-0862">Zinc</keyword>
<dbReference type="Pfam" id="PF05699">
    <property type="entry name" value="Dimer_Tnp_hAT"/>
    <property type="match status" value="1"/>
</dbReference>
<evidence type="ECO:0000313" key="9">
    <source>
        <dbReference type="Proteomes" id="UP001228049"/>
    </source>
</evidence>
<comment type="caution">
    <text evidence="8">The sequence shown here is derived from an EMBL/GenBank/DDBJ whole genome shotgun (WGS) entry which is preliminary data.</text>
</comment>
<gene>
    <name evidence="8" type="ORF">KUDE01_031476</name>
</gene>
<dbReference type="InterPro" id="IPR052035">
    <property type="entry name" value="ZnF_BED_domain_contain"/>
</dbReference>
<feature type="domain" description="HAT C-terminal dimerisation" evidence="7">
    <location>
        <begin position="527"/>
        <end position="594"/>
    </location>
</feature>
<name>A0AAD9BKH5_DISEL</name>
<evidence type="ECO:0000256" key="5">
    <source>
        <dbReference type="ARBA" id="ARBA00023242"/>
    </source>
</evidence>
<dbReference type="SUPFAM" id="SSF53098">
    <property type="entry name" value="Ribonuclease H-like"/>
    <property type="match status" value="1"/>
</dbReference>
<evidence type="ECO:0000256" key="2">
    <source>
        <dbReference type="ARBA" id="ARBA00022723"/>
    </source>
</evidence>
<keyword evidence="9" id="KW-1185">Reference proteome</keyword>
<dbReference type="SUPFAM" id="SSF140996">
    <property type="entry name" value="Hermes dimerisation domain"/>
    <property type="match status" value="1"/>
</dbReference>
<dbReference type="EMBL" id="JASDAP010000021">
    <property type="protein sequence ID" value="KAK1885281.1"/>
    <property type="molecule type" value="Genomic_DNA"/>
</dbReference>
<dbReference type="PANTHER" id="PTHR46481">
    <property type="entry name" value="ZINC FINGER BED DOMAIN-CONTAINING PROTEIN 4"/>
    <property type="match status" value="1"/>
</dbReference>